<keyword evidence="11" id="KW-0479">Metal-binding</keyword>
<dbReference type="NCBIfam" id="TIGR01409">
    <property type="entry name" value="TAT_signal_seq"/>
    <property type="match status" value="1"/>
</dbReference>
<keyword evidence="7 20" id="KW-0813">Transport</keyword>
<evidence type="ECO:0000256" key="14">
    <source>
        <dbReference type="ARBA" id="ARBA00022989"/>
    </source>
</evidence>
<evidence type="ECO:0000256" key="7">
    <source>
        <dbReference type="ARBA" id="ARBA00022448"/>
    </source>
</evidence>
<evidence type="ECO:0000313" key="24">
    <source>
        <dbReference type="Proteomes" id="UP000001953"/>
    </source>
</evidence>
<evidence type="ECO:0000313" key="23">
    <source>
        <dbReference type="EMBL" id="ABE62910.1"/>
    </source>
</evidence>
<dbReference type="RefSeq" id="WP_011510589.1">
    <property type="nucleotide sequence ID" value="NC_007964.1"/>
</dbReference>
<dbReference type="AlphaFoldDB" id="Q1QLI7"/>
<dbReference type="InterPro" id="IPR019470">
    <property type="entry name" value="Ubiq_cytC_Rdtase_Fe-S_su_TAT"/>
</dbReference>
<dbReference type="GO" id="GO:0046872">
    <property type="term" value="F:metal ion binding"/>
    <property type="evidence" value="ECO:0007669"/>
    <property type="project" value="UniProtKB-KW"/>
</dbReference>
<proteinExistence type="inferred from homology"/>
<dbReference type="PRINTS" id="PR00162">
    <property type="entry name" value="RIESKE"/>
</dbReference>
<keyword evidence="18" id="KW-1015">Disulfide bond</keyword>
<evidence type="ECO:0000256" key="15">
    <source>
        <dbReference type="ARBA" id="ARBA00023004"/>
    </source>
</evidence>
<dbReference type="STRING" id="323097.Nham_2113"/>
<evidence type="ECO:0000256" key="21">
    <source>
        <dbReference type="RuleBase" id="RU004497"/>
    </source>
</evidence>
<evidence type="ECO:0000256" key="19">
    <source>
        <dbReference type="ARBA" id="ARBA00029351"/>
    </source>
</evidence>
<keyword evidence="12" id="KW-1278">Translocase</keyword>
<comment type="catalytic activity">
    <reaction evidence="19 20">
        <text>a quinol + 2 Fe(III)-[cytochrome c](out) = a quinone + 2 Fe(II)-[cytochrome c](out) + 2 H(+)(out)</text>
        <dbReference type="Rhea" id="RHEA:11484"/>
        <dbReference type="Rhea" id="RHEA-COMP:10350"/>
        <dbReference type="Rhea" id="RHEA-COMP:14399"/>
        <dbReference type="ChEBI" id="CHEBI:15378"/>
        <dbReference type="ChEBI" id="CHEBI:24646"/>
        <dbReference type="ChEBI" id="CHEBI:29033"/>
        <dbReference type="ChEBI" id="CHEBI:29034"/>
        <dbReference type="ChEBI" id="CHEBI:132124"/>
        <dbReference type="EC" id="7.1.1.8"/>
    </reaction>
</comment>
<evidence type="ECO:0000256" key="20">
    <source>
        <dbReference type="RuleBase" id="RU004494"/>
    </source>
</evidence>
<dbReference type="InterPro" id="IPR017941">
    <property type="entry name" value="Rieske_2Fe-2S"/>
</dbReference>
<dbReference type="PROSITE" id="PS51296">
    <property type="entry name" value="RIESKE"/>
    <property type="match status" value="1"/>
</dbReference>
<dbReference type="HOGENOM" id="CLU_055690_0_2_5"/>
<dbReference type="Gene3D" id="2.102.10.10">
    <property type="entry name" value="Rieske [2Fe-2S] iron-sulphur domain"/>
    <property type="match status" value="1"/>
</dbReference>
<evidence type="ECO:0000256" key="8">
    <source>
        <dbReference type="ARBA" id="ARBA00022475"/>
    </source>
</evidence>
<dbReference type="Pfam" id="PF00355">
    <property type="entry name" value="Rieske"/>
    <property type="match status" value="1"/>
</dbReference>
<evidence type="ECO:0000256" key="9">
    <source>
        <dbReference type="ARBA" id="ARBA00022692"/>
    </source>
</evidence>
<evidence type="ECO:0000259" key="22">
    <source>
        <dbReference type="PROSITE" id="PS51296"/>
    </source>
</evidence>
<protein>
    <recommendedName>
        <fullName evidence="6 20">Ubiquinol-cytochrome c reductase iron-sulfur subunit</fullName>
        <ecNumber evidence="5 20">7.1.1.8</ecNumber>
    </recommendedName>
</protein>
<keyword evidence="15" id="KW-0408">Iron</keyword>
<dbReference type="eggNOG" id="COG0723">
    <property type="taxonomic scope" value="Bacteria"/>
</dbReference>
<dbReference type="Gene3D" id="1.20.5.510">
    <property type="entry name" value="Single helix bin"/>
    <property type="match status" value="1"/>
</dbReference>
<evidence type="ECO:0000256" key="13">
    <source>
        <dbReference type="ARBA" id="ARBA00022982"/>
    </source>
</evidence>
<feature type="domain" description="Rieske" evidence="22">
    <location>
        <begin position="96"/>
        <end position="201"/>
    </location>
</feature>
<dbReference type="SUPFAM" id="SSF50022">
    <property type="entry name" value="ISP domain"/>
    <property type="match status" value="1"/>
</dbReference>
<comment type="miscellaneous">
    <text evidence="20">The Rieske protein is a high potential 2Fe-2S protein.</text>
</comment>
<feature type="transmembrane region" description="Helical" evidence="20">
    <location>
        <begin position="23"/>
        <end position="44"/>
    </location>
</feature>
<dbReference type="CDD" id="cd03470">
    <property type="entry name" value="Rieske_cytochrome_bc1"/>
    <property type="match status" value="1"/>
</dbReference>
<evidence type="ECO:0000256" key="18">
    <source>
        <dbReference type="ARBA" id="ARBA00023157"/>
    </source>
</evidence>
<dbReference type="GO" id="GO:0005886">
    <property type="term" value="C:plasma membrane"/>
    <property type="evidence" value="ECO:0007669"/>
    <property type="project" value="UniProtKB-SubCell"/>
</dbReference>
<comment type="cofactor">
    <cofactor evidence="20">
        <name>[2Fe-2S] cluster</name>
        <dbReference type="ChEBI" id="CHEBI:190135"/>
    </cofactor>
    <text evidence="20">Binds 1 [2Fe-2S] cluster per subunit.</text>
</comment>
<comment type="subcellular location">
    <subcellularLocation>
        <location evidence="2">Cell membrane</location>
        <topology evidence="2">Single-pass membrane protein</topology>
    </subcellularLocation>
</comment>
<dbReference type="Pfam" id="PF10399">
    <property type="entry name" value="UCR_Fe-S_N"/>
    <property type="match status" value="1"/>
</dbReference>
<dbReference type="InterPro" id="IPR019546">
    <property type="entry name" value="TAT_signal_bac_arc"/>
</dbReference>
<dbReference type="PANTHER" id="PTHR10134">
    <property type="entry name" value="CYTOCHROME B-C1 COMPLEX SUBUNIT RIESKE, MITOCHONDRIAL"/>
    <property type="match status" value="1"/>
</dbReference>
<dbReference type="KEGG" id="nha:Nham_2113"/>
<evidence type="ECO:0000256" key="5">
    <source>
        <dbReference type="ARBA" id="ARBA00012951"/>
    </source>
</evidence>
<dbReference type="InterPro" id="IPR006311">
    <property type="entry name" value="TAT_signal"/>
</dbReference>
<evidence type="ECO:0000256" key="2">
    <source>
        <dbReference type="ARBA" id="ARBA00004162"/>
    </source>
</evidence>
<comment type="function">
    <text evidence="1">Component of the ubiquinol-cytochrome c reductase complex (complex III or cytochrome b-c1 complex), which is a respiratory chain that generates an electrochemical potential coupled to ATP synthesis.</text>
</comment>
<dbReference type="Proteomes" id="UP000001953">
    <property type="component" value="Chromosome"/>
</dbReference>
<keyword evidence="13 20" id="KW-0249">Electron transport</keyword>
<dbReference type="NCBIfam" id="TIGR01416">
    <property type="entry name" value="Rieske_proteo"/>
    <property type="match status" value="1"/>
</dbReference>
<evidence type="ECO:0000256" key="11">
    <source>
        <dbReference type="ARBA" id="ARBA00022723"/>
    </source>
</evidence>
<dbReference type="InterPro" id="IPR005805">
    <property type="entry name" value="Rieske_Fe-S_prot_C"/>
</dbReference>
<dbReference type="InterPro" id="IPR014349">
    <property type="entry name" value="Rieske_Fe-S_prot"/>
</dbReference>
<evidence type="ECO:0000256" key="6">
    <source>
        <dbReference type="ARBA" id="ARBA00019816"/>
    </source>
</evidence>
<name>Q1QLI7_NITHX</name>
<evidence type="ECO:0000256" key="12">
    <source>
        <dbReference type="ARBA" id="ARBA00022967"/>
    </source>
</evidence>
<keyword evidence="24" id="KW-1185">Reference proteome</keyword>
<sequence length="219" mass="23858">MTDIPSGAQIKKPSGRSPTRRDFLYIATAAVGTVGVAAAIVPMISQLEPDKATLAAGGPVELDLSQVQPGQQVSVRWRDHPILVINRSDAALKTLQDPKLLAQLSDPQSSEFQQPEYAHNWHRSANPEYGVFVGICTHLGCIPLYYPSPNANHPASDWLGGYFCPCHGSKYDLAGRVFSGVPAPYNLPVPPYRFVSDSTIRIGENPSNSNFNFSDIRQI</sequence>
<keyword evidence="14 20" id="KW-1133">Transmembrane helix</keyword>
<dbReference type="OrthoDB" id="9767869at2"/>
<keyword evidence="8" id="KW-1003">Cell membrane</keyword>
<evidence type="ECO:0000256" key="3">
    <source>
        <dbReference type="ARBA" id="ARBA00010651"/>
    </source>
</evidence>
<dbReference type="GO" id="GO:0008121">
    <property type="term" value="F:quinol-cytochrome-c reductase activity"/>
    <property type="evidence" value="ECO:0007669"/>
    <property type="project" value="UniProtKB-EC"/>
</dbReference>
<organism evidence="23 24">
    <name type="scientific">Nitrobacter hamburgensis (strain DSM 10229 / NCIMB 13809 / X14)</name>
    <dbReference type="NCBI Taxonomy" id="323097"/>
    <lineage>
        <taxon>Bacteria</taxon>
        <taxon>Pseudomonadati</taxon>
        <taxon>Pseudomonadota</taxon>
        <taxon>Alphaproteobacteria</taxon>
        <taxon>Hyphomicrobiales</taxon>
        <taxon>Nitrobacteraceae</taxon>
        <taxon>Nitrobacter</taxon>
    </lineage>
</organism>
<evidence type="ECO:0000256" key="1">
    <source>
        <dbReference type="ARBA" id="ARBA00002444"/>
    </source>
</evidence>
<evidence type="ECO:0000256" key="16">
    <source>
        <dbReference type="ARBA" id="ARBA00023014"/>
    </source>
</evidence>
<keyword evidence="16" id="KW-0411">Iron-sulfur</keyword>
<dbReference type="InterPro" id="IPR036922">
    <property type="entry name" value="Rieske_2Fe-2S_sf"/>
</dbReference>
<comment type="subunit">
    <text evidence="4 21">The main subunits of complex b-c1 are: cytochrome b, cytochrome c1 and the Rieske protein.</text>
</comment>
<gene>
    <name evidence="23" type="ordered locus">Nham_2113</name>
</gene>
<evidence type="ECO:0000256" key="10">
    <source>
        <dbReference type="ARBA" id="ARBA00022714"/>
    </source>
</evidence>
<keyword evidence="10" id="KW-0001">2Fe-2S</keyword>
<comment type="similarity">
    <text evidence="3">Belongs to the Rieske iron-sulfur protein family.</text>
</comment>
<evidence type="ECO:0000256" key="4">
    <source>
        <dbReference type="ARBA" id="ARBA00011649"/>
    </source>
</evidence>
<dbReference type="PROSITE" id="PS51318">
    <property type="entry name" value="TAT"/>
    <property type="match status" value="1"/>
</dbReference>
<accession>Q1QLI7</accession>
<reference evidence="23 24" key="1">
    <citation type="submission" date="2006-03" db="EMBL/GenBank/DDBJ databases">
        <title>Complete sequence of chromosome of Nitrobacter hamburgensis X14.</title>
        <authorList>
            <consortium name="US DOE Joint Genome Institute"/>
            <person name="Copeland A."/>
            <person name="Lucas S."/>
            <person name="Lapidus A."/>
            <person name="Barry K."/>
            <person name="Detter J.C."/>
            <person name="Glavina del Rio T."/>
            <person name="Hammon N."/>
            <person name="Israni S."/>
            <person name="Dalin E."/>
            <person name="Tice H."/>
            <person name="Pitluck S."/>
            <person name="Chain P."/>
            <person name="Malfatti S."/>
            <person name="Shin M."/>
            <person name="Vergez L."/>
            <person name="Schmutz J."/>
            <person name="Larimer F."/>
            <person name="Land M."/>
            <person name="Hauser L."/>
            <person name="Kyrpides N."/>
            <person name="Ivanova N."/>
            <person name="Ward B."/>
            <person name="Arp D."/>
            <person name="Klotz M."/>
            <person name="Stein L."/>
            <person name="O'Mullan G."/>
            <person name="Starkenburg S."/>
            <person name="Sayavedra L."/>
            <person name="Poret-Peterson A.T."/>
            <person name="Gentry M.E."/>
            <person name="Bruce D."/>
            <person name="Richardson P."/>
        </authorList>
    </citation>
    <scope>NUCLEOTIDE SEQUENCE [LARGE SCALE GENOMIC DNA]</scope>
    <source>
        <strain evidence="24">DSM 10229 / NCIMB 13809 / X14</strain>
    </source>
</reference>
<dbReference type="GO" id="GO:0051537">
    <property type="term" value="F:2 iron, 2 sulfur cluster binding"/>
    <property type="evidence" value="ECO:0007669"/>
    <property type="project" value="UniProtKB-KW"/>
</dbReference>
<dbReference type="EMBL" id="CP000319">
    <property type="protein sequence ID" value="ABE62910.1"/>
    <property type="molecule type" value="Genomic_DNA"/>
</dbReference>
<dbReference type="InterPro" id="IPR006317">
    <property type="entry name" value="Ubiquinol_cyt_c_Rdtase_Fe-S-su"/>
</dbReference>
<evidence type="ECO:0000256" key="17">
    <source>
        <dbReference type="ARBA" id="ARBA00023136"/>
    </source>
</evidence>
<dbReference type="EC" id="7.1.1.8" evidence="5 20"/>
<keyword evidence="9 20" id="KW-0812">Transmembrane</keyword>
<keyword evidence="17 20" id="KW-0472">Membrane</keyword>